<name>A0ABW5QU95_9BACL</name>
<evidence type="ECO:0000259" key="7">
    <source>
        <dbReference type="Pfam" id="PF12698"/>
    </source>
</evidence>
<feature type="transmembrane region" description="Helical" evidence="6">
    <location>
        <begin position="346"/>
        <end position="369"/>
    </location>
</feature>
<gene>
    <name evidence="8" type="ORF">ACFSW5_06555</name>
</gene>
<dbReference type="Pfam" id="PF12698">
    <property type="entry name" value="ABC2_membrane_3"/>
    <property type="match status" value="1"/>
</dbReference>
<keyword evidence="2" id="KW-1003">Cell membrane</keyword>
<dbReference type="PANTHER" id="PTHR30294:SF48">
    <property type="entry name" value="LINEARMYCIN RESISTANCE PERMEASE PROTEIN LNRM"/>
    <property type="match status" value="1"/>
</dbReference>
<dbReference type="InterPro" id="IPR051449">
    <property type="entry name" value="ABC-2_transporter_component"/>
</dbReference>
<dbReference type="EMBL" id="JBHUMY010000006">
    <property type="protein sequence ID" value="MFD2659927.1"/>
    <property type="molecule type" value="Genomic_DNA"/>
</dbReference>
<accession>A0ABW5QU95</accession>
<feature type="transmembrane region" description="Helical" evidence="6">
    <location>
        <begin position="21"/>
        <end position="43"/>
    </location>
</feature>
<keyword evidence="9" id="KW-1185">Reference proteome</keyword>
<evidence type="ECO:0000256" key="5">
    <source>
        <dbReference type="ARBA" id="ARBA00023136"/>
    </source>
</evidence>
<dbReference type="RefSeq" id="WP_379270602.1">
    <property type="nucleotide sequence ID" value="NZ_JBHUGT010000032.1"/>
</dbReference>
<proteinExistence type="predicted"/>
<feature type="transmembrane region" description="Helical" evidence="6">
    <location>
        <begin position="291"/>
        <end position="311"/>
    </location>
</feature>
<reference evidence="9" key="1">
    <citation type="journal article" date="2019" name="Int. J. Syst. Evol. Microbiol.">
        <title>The Global Catalogue of Microorganisms (GCM) 10K type strain sequencing project: providing services to taxonomists for standard genome sequencing and annotation.</title>
        <authorList>
            <consortium name="The Broad Institute Genomics Platform"/>
            <consortium name="The Broad Institute Genome Sequencing Center for Infectious Disease"/>
            <person name="Wu L."/>
            <person name="Ma J."/>
        </authorList>
    </citation>
    <scope>NUCLEOTIDE SEQUENCE [LARGE SCALE GENOMIC DNA]</scope>
    <source>
        <strain evidence="9">TISTR 1827</strain>
    </source>
</reference>
<keyword evidence="3 6" id="KW-0812">Transmembrane</keyword>
<evidence type="ECO:0000256" key="6">
    <source>
        <dbReference type="SAM" id="Phobius"/>
    </source>
</evidence>
<evidence type="ECO:0000256" key="4">
    <source>
        <dbReference type="ARBA" id="ARBA00022989"/>
    </source>
</evidence>
<comment type="subcellular location">
    <subcellularLocation>
        <location evidence="1">Cell membrane</location>
        <topology evidence="1">Multi-pass membrane protein</topology>
    </subcellularLocation>
</comment>
<protein>
    <submittedName>
        <fullName evidence="8">ABC transporter permease</fullName>
    </submittedName>
</protein>
<evidence type="ECO:0000256" key="1">
    <source>
        <dbReference type="ARBA" id="ARBA00004651"/>
    </source>
</evidence>
<organism evidence="8 9">
    <name type="scientific">Paenibacillus thailandensis</name>
    <dbReference type="NCBI Taxonomy" id="393250"/>
    <lineage>
        <taxon>Bacteria</taxon>
        <taxon>Bacillati</taxon>
        <taxon>Bacillota</taxon>
        <taxon>Bacilli</taxon>
        <taxon>Bacillales</taxon>
        <taxon>Paenibacillaceae</taxon>
        <taxon>Paenibacillus</taxon>
    </lineage>
</organism>
<dbReference type="Proteomes" id="UP001597493">
    <property type="component" value="Unassembled WGS sequence"/>
</dbReference>
<feature type="transmembrane region" description="Helical" evidence="6">
    <location>
        <begin position="259"/>
        <end position="284"/>
    </location>
</feature>
<evidence type="ECO:0000313" key="8">
    <source>
        <dbReference type="EMBL" id="MFD2659927.1"/>
    </source>
</evidence>
<keyword evidence="4 6" id="KW-1133">Transmembrane helix</keyword>
<evidence type="ECO:0000256" key="3">
    <source>
        <dbReference type="ARBA" id="ARBA00022692"/>
    </source>
</evidence>
<dbReference type="PANTHER" id="PTHR30294">
    <property type="entry name" value="MEMBRANE COMPONENT OF ABC TRANSPORTER YHHJ-RELATED"/>
    <property type="match status" value="1"/>
</dbReference>
<feature type="transmembrane region" description="Helical" evidence="6">
    <location>
        <begin position="182"/>
        <end position="203"/>
    </location>
</feature>
<keyword evidence="5 6" id="KW-0472">Membrane</keyword>
<feature type="domain" description="ABC-2 type transporter transmembrane" evidence="7">
    <location>
        <begin position="18"/>
        <end position="366"/>
    </location>
</feature>
<feature type="transmembrane region" description="Helical" evidence="6">
    <location>
        <begin position="224"/>
        <end position="247"/>
    </location>
</feature>
<evidence type="ECO:0000256" key="2">
    <source>
        <dbReference type="ARBA" id="ARBA00022475"/>
    </source>
</evidence>
<comment type="caution">
    <text evidence="8">The sequence shown here is derived from an EMBL/GenBank/DDBJ whole genome shotgun (WGS) entry which is preliminary data.</text>
</comment>
<dbReference type="InterPro" id="IPR013525">
    <property type="entry name" value="ABC2_TM"/>
</dbReference>
<sequence length="375" mass="40077">MNTFMIALKEMKHDLRDKRTFWLMLAFPIALMLVLGFALTNAFDTGTNVDEIKVIVKDVSGGSRLGSVFVVFAPEAEQAGVSFETVPAGTDGRSEVGEGRYAAYVEVKPDEIVFYGSSGQSIESQIVQGMLAVFTDRYKTSVAVESAGPGRAAAAFAETAGSGGYIKETSVDADRKPGAMDYYAVAMSIMIAMYSALSANSLIRREVANGTMNRLSASPVGKSQIFAGKVLGNIVMNALCVYMLVFISKFALNAYWGDHIGLVLAVLLTEVVFAVSFGLAVSYLMKGKASFSLTMLIVQLAAFFGGSYFPLGEGGEGPLSALVGWSPIRWANRALTQLIYENGVTAAWNVMAVNIAFSVLLLAISAAVMRRKEGI</sequence>
<evidence type="ECO:0000313" key="9">
    <source>
        <dbReference type="Proteomes" id="UP001597493"/>
    </source>
</evidence>